<accession>A0A0V1F400</accession>
<reference evidence="1 2" key="1">
    <citation type="submission" date="2015-01" db="EMBL/GenBank/DDBJ databases">
        <title>Evolution of Trichinella species and genotypes.</title>
        <authorList>
            <person name="Korhonen P.K."/>
            <person name="Edoardo P."/>
            <person name="Giuseppe L.R."/>
            <person name="Gasser R.B."/>
        </authorList>
    </citation>
    <scope>NUCLEOTIDE SEQUENCE [LARGE SCALE GENOMIC DNA]</scope>
    <source>
        <strain evidence="1">ISS470</strain>
    </source>
</reference>
<name>A0A0V1F400_TRIPS</name>
<comment type="caution">
    <text evidence="1">The sequence shown here is derived from an EMBL/GenBank/DDBJ whole genome shotgun (WGS) entry which is preliminary data.</text>
</comment>
<dbReference type="EMBL" id="JYDT01000429">
    <property type="protein sequence ID" value="KRY80546.1"/>
    <property type="molecule type" value="Genomic_DNA"/>
</dbReference>
<dbReference type="AlphaFoldDB" id="A0A0V1F400"/>
<protein>
    <submittedName>
        <fullName evidence="1">Uncharacterized protein</fullName>
    </submittedName>
</protein>
<gene>
    <name evidence="1" type="ORF">T4D_11172</name>
</gene>
<keyword evidence="2" id="KW-1185">Reference proteome</keyword>
<dbReference type="Proteomes" id="UP000054995">
    <property type="component" value="Unassembled WGS sequence"/>
</dbReference>
<organism evidence="1 2">
    <name type="scientific">Trichinella pseudospiralis</name>
    <name type="common">Parasitic roundworm</name>
    <dbReference type="NCBI Taxonomy" id="6337"/>
    <lineage>
        <taxon>Eukaryota</taxon>
        <taxon>Metazoa</taxon>
        <taxon>Ecdysozoa</taxon>
        <taxon>Nematoda</taxon>
        <taxon>Enoplea</taxon>
        <taxon>Dorylaimia</taxon>
        <taxon>Trichinellida</taxon>
        <taxon>Trichinellidae</taxon>
        <taxon>Trichinella</taxon>
    </lineage>
</organism>
<proteinExistence type="predicted"/>
<sequence length="42" mass="4752">MAVLEDQHDIHIHKYDYAVSSSSFSDEEAPSSLPFVARLDPF</sequence>
<evidence type="ECO:0000313" key="2">
    <source>
        <dbReference type="Proteomes" id="UP000054995"/>
    </source>
</evidence>
<evidence type="ECO:0000313" key="1">
    <source>
        <dbReference type="EMBL" id="KRY80546.1"/>
    </source>
</evidence>